<accession>A0AAI8VDI3</accession>
<evidence type="ECO:0000313" key="7">
    <source>
        <dbReference type="Proteomes" id="UP001295740"/>
    </source>
</evidence>
<dbReference type="Proteomes" id="UP001295740">
    <property type="component" value="Unassembled WGS sequence"/>
</dbReference>
<keyword evidence="3" id="KW-0808">Transferase</keyword>
<gene>
    <name evidence="6" type="ORF">KHLLAP_LOCUS3040</name>
</gene>
<dbReference type="Pfam" id="PF01755">
    <property type="entry name" value="Glyco_transf_25"/>
    <property type="match status" value="1"/>
</dbReference>
<dbReference type="CDD" id="cd06532">
    <property type="entry name" value="Glyco_transf_25"/>
    <property type="match status" value="1"/>
</dbReference>
<keyword evidence="2" id="KW-0328">Glycosyltransferase</keyword>
<evidence type="ECO:0000259" key="5">
    <source>
        <dbReference type="Pfam" id="PF01755"/>
    </source>
</evidence>
<proteinExistence type="inferred from homology"/>
<comment type="caution">
    <text evidence="6">The sequence shown here is derived from an EMBL/GenBank/DDBJ whole genome shotgun (WGS) entry which is preliminary data.</text>
</comment>
<reference evidence="6" key="1">
    <citation type="submission" date="2023-10" db="EMBL/GenBank/DDBJ databases">
        <authorList>
            <person name="Hackl T."/>
        </authorList>
    </citation>
    <scope>NUCLEOTIDE SEQUENCE</scope>
</reference>
<evidence type="ECO:0000256" key="2">
    <source>
        <dbReference type="ARBA" id="ARBA00022676"/>
    </source>
</evidence>
<evidence type="ECO:0000313" key="6">
    <source>
        <dbReference type="EMBL" id="CAJ2502572.1"/>
    </source>
</evidence>
<evidence type="ECO:0000256" key="1">
    <source>
        <dbReference type="ARBA" id="ARBA00006721"/>
    </source>
</evidence>
<dbReference type="EMBL" id="CAUWAG010000004">
    <property type="protein sequence ID" value="CAJ2502572.1"/>
    <property type="molecule type" value="Genomic_DNA"/>
</dbReference>
<dbReference type="InterPro" id="IPR050757">
    <property type="entry name" value="Collagen_mod_GT25"/>
</dbReference>
<name>A0AAI8VDI3_9PEZI</name>
<dbReference type="PANTHER" id="PTHR10730:SF53">
    <property type="entry name" value="GLYCOSYLTRANSFERASE 25 FAMILY MEMBER"/>
    <property type="match status" value="1"/>
</dbReference>
<keyword evidence="4" id="KW-1133">Transmembrane helix</keyword>
<evidence type="ECO:0000256" key="4">
    <source>
        <dbReference type="SAM" id="Phobius"/>
    </source>
</evidence>
<keyword evidence="7" id="KW-1185">Reference proteome</keyword>
<sequence>MLPRVPLTRAVVAIATVLVISVFYFNSSVIPRVTSSPGAHTTASSHRDLLDDINNSTLGFQNIYVIGLPTRTDRRDGMRLQAALSNMDIEFMDAVYPKDVLDKAVPAMSADKLQGPPLGTWRAHINVIHEIVRRNLTSALILEDDSDWDIRVRHQLRDFALSARALTQPLLTSPNSYADSTFPKPSDTSPASVPDIPFDRLPATVPPKASPYGDNWDVLWVGHCGMHFPFEDNPVIPKGRVIHKDDETVAQRRYLWTFNIPFTLKEKYPDHTRAVHHVQEGVCNLGYAVSQQGARKLLHEIALKDVNTAVDLLMRYFCEGTAGRKVHNCLTVQPAFFHHHRMAGPMSATSDIGDYGDGFRDKAFTDMVRHSVRLNADTLLEGGTNFTDQFPDVDEKDLRP</sequence>
<dbReference type="AlphaFoldDB" id="A0AAI8VDI3"/>
<organism evidence="6 7">
    <name type="scientific">Anthostomella pinea</name>
    <dbReference type="NCBI Taxonomy" id="933095"/>
    <lineage>
        <taxon>Eukaryota</taxon>
        <taxon>Fungi</taxon>
        <taxon>Dikarya</taxon>
        <taxon>Ascomycota</taxon>
        <taxon>Pezizomycotina</taxon>
        <taxon>Sordariomycetes</taxon>
        <taxon>Xylariomycetidae</taxon>
        <taxon>Xylariales</taxon>
        <taxon>Xylariaceae</taxon>
        <taxon>Anthostomella</taxon>
    </lineage>
</organism>
<keyword evidence="4" id="KW-0812">Transmembrane</keyword>
<comment type="similarity">
    <text evidence="1">Belongs to the glycosyltransferase 25 family.</text>
</comment>
<dbReference type="PANTHER" id="PTHR10730">
    <property type="entry name" value="PROCOLLAGEN-LYSINE,2-OXOGLUTARATE 5-DIOXYGENASE/GLYCOSYLTRANSFERASE 25 FAMILY MEMBER"/>
    <property type="match status" value="1"/>
</dbReference>
<evidence type="ECO:0000256" key="3">
    <source>
        <dbReference type="ARBA" id="ARBA00022679"/>
    </source>
</evidence>
<dbReference type="InterPro" id="IPR002654">
    <property type="entry name" value="Glyco_trans_25"/>
</dbReference>
<dbReference type="GO" id="GO:0016740">
    <property type="term" value="F:transferase activity"/>
    <property type="evidence" value="ECO:0007669"/>
    <property type="project" value="UniProtKB-KW"/>
</dbReference>
<feature type="domain" description="Glycosyl transferase family 25" evidence="5">
    <location>
        <begin position="61"/>
        <end position="146"/>
    </location>
</feature>
<keyword evidence="4" id="KW-0472">Membrane</keyword>
<protein>
    <submittedName>
        <fullName evidence="6">Uu.00g099660.m01.CDS01</fullName>
    </submittedName>
</protein>
<feature type="transmembrane region" description="Helical" evidence="4">
    <location>
        <begin position="7"/>
        <end position="25"/>
    </location>
</feature>